<dbReference type="PANTHER" id="PTHR43324">
    <property type="match status" value="1"/>
</dbReference>
<feature type="domain" description="Radical SAM core" evidence="1">
    <location>
        <begin position="187"/>
        <end position="449"/>
    </location>
</feature>
<dbReference type="Proteomes" id="UP000010469">
    <property type="component" value="Chromosome"/>
</dbReference>
<dbReference type="eggNOG" id="arCOG01359">
    <property type="taxonomic scope" value="Archaea"/>
</dbReference>
<dbReference type="PANTHER" id="PTHR43324:SF1">
    <property type="entry name" value="RADICAL SAM CORE DOMAIN-CONTAINING PROTEIN"/>
    <property type="match status" value="1"/>
</dbReference>
<sequence length="522" mass="59198">MIKMNFKKVLILDGYNDEPGGLGVPPYIDIYPRYIAGAIWSVDKDIKIRYLTIDQLRNSNLKNNLNYDLVIFSAGVVVPGKYIGGKPITGEELLFYAKIMNNSFKVLVGPSARWGMGQEGGKEAISPLLFRKAGFDVLITGDPEIYFHELFKYGESYANPYKIRENYNEVDKFSIIGSKIIKQHPNYGKNLIVEIETYRGCARWITGGCSFCVEPLRGKPITRSKEGIVNEINALCNNGARNFRLGRQADILVYGSNKIGEEEWPIPNYDELEKLFYGIRYNCPNLNVLHIDNVNPGTISRYPNESKEALIKIIKYHTPGDVAAFGIESLDPKVIKNNNLKVSFDEAIKAIEIVNSIGSIRGYNGMPELLPGINFILGLPGESKETYRYNKEFLEEIIKRKLLVRRVNIRKLLAIEGTRVKRMNYGIKDKNEGLSKSFLHYVRKKFDPYMLSLIAPKGTILKDLWVEDCQDGYCYARQVGSYPLIILIKGKYPRLNYISEVKVLGVHSSRSLLGEPVSFLDI</sequence>
<dbReference type="KEGG" id="clg:Calag_1554"/>
<dbReference type="SFLD" id="SFLDG01082">
    <property type="entry name" value="B12-binding_domain_containing"/>
    <property type="match status" value="1"/>
</dbReference>
<dbReference type="SMART" id="SM00729">
    <property type="entry name" value="Elp3"/>
    <property type="match status" value="1"/>
</dbReference>
<keyword evidence="3" id="KW-1185">Reference proteome</keyword>
<name>L0ADP0_CALLD</name>
<dbReference type="InParanoid" id="L0ADP0"/>
<dbReference type="HOGENOM" id="CLU_533842_0_0_2"/>
<dbReference type="STRING" id="1056495.Calag_1554"/>
<proteinExistence type="predicted"/>
<dbReference type="InterPro" id="IPR006638">
    <property type="entry name" value="Elp3/MiaA/NifB-like_rSAM"/>
</dbReference>
<dbReference type="Pfam" id="PF04055">
    <property type="entry name" value="Radical_SAM"/>
    <property type="match status" value="1"/>
</dbReference>
<dbReference type="InterPro" id="IPR058240">
    <property type="entry name" value="rSAM_sf"/>
</dbReference>
<dbReference type="Gene3D" id="3.30.750.210">
    <property type="match status" value="1"/>
</dbReference>
<reference evidence="3" key="1">
    <citation type="submission" date="2012-03" db="EMBL/GenBank/DDBJ databases">
        <title>Complete genome of Caldisphaera lagunensis DSM 15908.</title>
        <authorList>
            <person name="Lucas S."/>
            <person name="Copeland A."/>
            <person name="Lapidus A."/>
            <person name="Glavina del Rio T."/>
            <person name="Dalin E."/>
            <person name="Tice H."/>
            <person name="Bruce D."/>
            <person name="Goodwin L."/>
            <person name="Pitluck S."/>
            <person name="Peters L."/>
            <person name="Mikhailova N."/>
            <person name="Teshima H."/>
            <person name="Kyrpides N."/>
            <person name="Mavromatis K."/>
            <person name="Ivanova N."/>
            <person name="Brettin T."/>
            <person name="Detter J.C."/>
            <person name="Han C."/>
            <person name="Larimer F."/>
            <person name="Land M."/>
            <person name="Hauser L."/>
            <person name="Markowitz V."/>
            <person name="Cheng J.-F."/>
            <person name="Hugenholtz P."/>
            <person name="Woyke T."/>
            <person name="Wu D."/>
            <person name="Spring S."/>
            <person name="Schroeder M."/>
            <person name="Brambilla E."/>
            <person name="Klenk H.-P."/>
            <person name="Eisen J.A."/>
        </authorList>
    </citation>
    <scope>NUCLEOTIDE SEQUENCE [LARGE SCALE GENOMIC DNA]</scope>
    <source>
        <strain evidence="3">DSM 15908 / JCM 11604 / IC-154</strain>
    </source>
</reference>
<dbReference type="InterPro" id="IPR007197">
    <property type="entry name" value="rSAM"/>
</dbReference>
<evidence type="ECO:0000313" key="2">
    <source>
        <dbReference type="EMBL" id="AFZ71252.1"/>
    </source>
</evidence>
<dbReference type="SFLD" id="SFLDS00029">
    <property type="entry name" value="Radical_SAM"/>
    <property type="match status" value="1"/>
</dbReference>
<dbReference type="GO" id="GO:0003824">
    <property type="term" value="F:catalytic activity"/>
    <property type="evidence" value="ECO:0007669"/>
    <property type="project" value="InterPro"/>
</dbReference>
<evidence type="ECO:0000313" key="3">
    <source>
        <dbReference type="Proteomes" id="UP000010469"/>
    </source>
</evidence>
<dbReference type="GO" id="GO:0051536">
    <property type="term" value="F:iron-sulfur cluster binding"/>
    <property type="evidence" value="ECO:0007669"/>
    <property type="project" value="InterPro"/>
</dbReference>
<dbReference type="Gene3D" id="3.30.750.200">
    <property type="match status" value="1"/>
</dbReference>
<gene>
    <name evidence="2" type="ordered locus">Calag_1554</name>
</gene>
<organism evidence="2 3">
    <name type="scientific">Caldisphaera lagunensis (strain DSM 15908 / JCM 11604 / ANMR 0165 / IC-154)</name>
    <dbReference type="NCBI Taxonomy" id="1056495"/>
    <lineage>
        <taxon>Archaea</taxon>
        <taxon>Thermoproteota</taxon>
        <taxon>Thermoprotei</taxon>
        <taxon>Acidilobales</taxon>
        <taxon>Caldisphaeraceae</taxon>
        <taxon>Caldisphaera</taxon>
    </lineage>
</organism>
<evidence type="ECO:0000259" key="1">
    <source>
        <dbReference type="PROSITE" id="PS51918"/>
    </source>
</evidence>
<dbReference type="EMBL" id="CP003378">
    <property type="protein sequence ID" value="AFZ71252.1"/>
    <property type="molecule type" value="Genomic_DNA"/>
</dbReference>
<dbReference type="AlphaFoldDB" id="L0ADP0"/>
<protein>
    <submittedName>
        <fullName evidence="2">Putative Fe-S oxidoreductase</fullName>
    </submittedName>
</protein>
<accession>L0ADP0</accession>
<dbReference type="PROSITE" id="PS51918">
    <property type="entry name" value="RADICAL_SAM"/>
    <property type="match status" value="1"/>
</dbReference>
<dbReference type="SUPFAM" id="SSF102114">
    <property type="entry name" value="Radical SAM enzymes"/>
    <property type="match status" value="1"/>
</dbReference>